<dbReference type="Proteomes" id="UP000663823">
    <property type="component" value="Unassembled WGS sequence"/>
</dbReference>
<reference evidence="5" key="1">
    <citation type="submission" date="2021-02" db="EMBL/GenBank/DDBJ databases">
        <authorList>
            <person name="Nowell W R."/>
        </authorList>
    </citation>
    <scope>NUCLEOTIDE SEQUENCE</scope>
</reference>
<evidence type="ECO:0000313" key="1">
    <source>
        <dbReference type="EMBL" id="CAF1009167.1"/>
    </source>
</evidence>
<evidence type="ECO:0000313" key="2">
    <source>
        <dbReference type="EMBL" id="CAF1038338.1"/>
    </source>
</evidence>
<proteinExistence type="predicted"/>
<keyword evidence="8" id="KW-1185">Reference proteome</keyword>
<evidence type="ECO:0000313" key="4">
    <source>
        <dbReference type="EMBL" id="CAF1184745.1"/>
    </source>
</evidence>
<evidence type="ECO:0000313" key="3">
    <source>
        <dbReference type="EMBL" id="CAF1066185.1"/>
    </source>
</evidence>
<name>A0A818XHX5_9BILA</name>
<accession>A0A818XHX5</accession>
<sequence length="74" mass="8542">MINNNWRLTDGYHTISIDYDHTLNTSVGHYIFYQSLIIDPQFKYSEIKAGKPTEIGDNPPNYEFTYGNQSADHA</sequence>
<evidence type="ECO:0000313" key="6">
    <source>
        <dbReference type="EMBL" id="CAF3746423.1"/>
    </source>
</evidence>
<dbReference type="Proteomes" id="UP000663882">
    <property type="component" value="Unassembled WGS sequence"/>
</dbReference>
<dbReference type="Proteomes" id="UP000663889">
    <property type="component" value="Unassembled WGS sequence"/>
</dbReference>
<evidence type="ECO:0000313" key="7">
    <source>
        <dbReference type="Proteomes" id="UP000663823"/>
    </source>
</evidence>
<dbReference type="Proteomes" id="UP000663854">
    <property type="component" value="Unassembled WGS sequence"/>
</dbReference>
<organism evidence="5 7">
    <name type="scientific">Rotaria sordida</name>
    <dbReference type="NCBI Taxonomy" id="392033"/>
    <lineage>
        <taxon>Eukaryota</taxon>
        <taxon>Metazoa</taxon>
        <taxon>Spiralia</taxon>
        <taxon>Gnathifera</taxon>
        <taxon>Rotifera</taxon>
        <taxon>Eurotatoria</taxon>
        <taxon>Bdelloidea</taxon>
        <taxon>Philodinida</taxon>
        <taxon>Philodinidae</taxon>
        <taxon>Rotaria</taxon>
    </lineage>
</organism>
<gene>
    <name evidence="6" type="ORF">FNK824_LOCUS11991</name>
    <name evidence="4" type="ORF">JXQ802_LOCUS23548</name>
    <name evidence="5" type="ORF">OTI717_LOCUS14931</name>
    <name evidence="2" type="ORF">PYM288_LOCUS16506</name>
    <name evidence="1" type="ORF">RFH988_LOCUS14583</name>
    <name evidence="3" type="ORF">SEV965_LOCUS14110</name>
</gene>
<dbReference type="EMBL" id="CAJOBE010001467">
    <property type="protein sequence ID" value="CAF3746423.1"/>
    <property type="molecule type" value="Genomic_DNA"/>
</dbReference>
<dbReference type="EMBL" id="CAJOAX010001712">
    <property type="protein sequence ID" value="CAF3739484.1"/>
    <property type="molecule type" value="Genomic_DNA"/>
</dbReference>
<comment type="caution">
    <text evidence="5">The sequence shown here is derived from an EMBL/GenBank/DDBJ whole genome shotgun (WGS) entry which is preliminary data.</text>
</comment>
<dbReference type="Proteomes" id="UP000663870">
    <property type="component" value="Unassembled WGS sequence"/>
</dbReference>
<dbReference type="AlphaFoldDB" id="A0A818XHX5"/>
<dbReference type="Proteomes" id="UP000663874">
    <property type="component" value="Unassembled WGS sequence"/>
</dbReference>
<dbReference type="EMBL" id="CAJNOO010000679">
    <property type="protein sequence ID" value="CAF1009167.1"/>
    <property type="molecule type" value="Genomic_DNA"/>
</dbReference>
<dbReference type="EMBL" id="CAJNOL010000743">
    <property type="protein sequence ID" value="CAF1184745.1"/>
    <property type="molecule type" value="Genomic_DNA"/>
</dbReference>
<evidence type="ECO:0000313" key="8">
    <source>
        <dbReference type="Proteomes" id="UP000663870"/>
    </source>
</evidence>
<dbReference type="EMBL" id="CAJNOH010000432">
    <property type="protein sequence ID" value="CAF1038338.1"/>
    <property type="molecule type" value="Genomic_DNA"/>
</dbReference>
<dbReference type="EMBL" id="CAJNOU010000690">
    <property type="protein sequence ID" value="CAF1066185.1"/>
    <property type="molecule type" value="Genomic_DNA"/>
</dbReference>
<dbReference type="OrthoDB" id="10030022at2759"/>
<protein>
    <submittedName>
        <fullName evidence="5">Uncharacterized protein</fullName>
    </submittedName>
</protein>
<evidence type="ECO:0000313" key="5">
    <source>
        <dbReference type="EMBL" id="CAF3739484.1"/>
    </source>
</evidence>